<dbReference type="EMBL" id="NJHN03000067">
    <property type="protein sequence ID" value="KAH9417960.1"/>
    <property type="molecule type" value="Genomic_DNA"/>
</dbReference>
<evidence type="ECO:0000313" key="2">
    <source>
        <dbReference type="Proteomes" id="UP000887458"/>
    </source>
</evidence>
<evidence type="ECO:0000313" key="1">
    <source>
        <dbReference type="EMBL" id="KAH9417960.1"/>
    </source>
</evidence>
<protein>
    <submittedName>
        <fullName evidence="1">Uncharacterized protein</fullName>
    </submittedName>
</protein>
<gene>
    <name evidence="1" type="ORF">DERP_008213</name>
</gene>
<proteinExistence type="predicted"/>
<reference evidence="1 2" key="2">
    <citation type="journal article" date="2022" name="Mol. Biol. Evol.">
        <title>Comparative Genomics Reveals Insights into the Divergent Evolution of Astigmatic Mites and Household Pest Adaptations.</title>
        <authorList>
            <person name="Xiong Q."/>
            <person name="Wan A.T."/>
            <person name="Liu X."/>
            <person name="Fung C.S."/>
            <person name="Xiao X."/>
            <person name="Malainual N."/>
            <person name="Hou J."/>
            <person name="Wang L."/>
            <person name="Wang M."/>
            <person name="Yang K.Y."/>
            <person name="Cui Y."/>
            <person name="Leung E.L."/>
            <person name="Nong W."/>
            <person name="Shin S.K."/>
            <person name="Au S.W."/>
            <person name="Jeong K.Y."/>
            <person name="Chew F.T."/>
            <person name="Hui J.H."/>
            <person name="Leung T.F."/>
            <person name="Tungtrongchitr A."/>
            <person name="Zhong N."/>
            <person name="Liu Z."/>
            <person name="Tsui S.K."/>
        </authorList>
    </citation>
    <scope>NUCLEOTIDE SEQUENCE [LARGE SCALE GENOMIC DNA]</scope>
    <source>
        <strain evidence="1">Derp</strain>
    </source>
</reference>
<dbReference type="Proteomes" id="UP000887458">
    <property type="component" value="Unassembled WGS sequence"/>
</dbReference>
<reference evidence="1 2" key="1">
    <citation type="journal article" date="2018" name="J. Allergy Clin. Immunol.">
        <title>High-quality assembly of Dermatophagoides pteronyssinus genome and transcriptome reveals a wide range of novel allergens.</title>
        <authorList>
            <person name="Liu X.Y."/>
            <person name="Yang K.Y."/>
            <person name="Wang M.Q."/>
            <person name="Kwok J.S."/>
            <person name="Zeng X."/>
            <person name="Yang Z."/>
            <person name="Xiao X.J."/>
            <person name="Lau C.P."/>
            <person name="Li Y."/>
            <person name="Huang Z.M."/>
            <person name="Ba J.G."/>
            <person name="Yim A.K."/>
            <person name="Ouyang C.Y."/>
            <person name="Ngai S.M."/>
            <person name="Chan T.F."/>
            <person name="Leung E.L."/>
            <person name="Liu L."/>
            <person name="Liu Z.G."/>
            <person name="Tsui S.K."/>
        </authorList>
    </citation>
    <scope>NUCLEOTIDE SEQUENCE [LARGE SCALE GENOMIC DNA]</scope>
    <source>
        <strain evidence="1">Derp</strain>
    </source>
</reference>
<comment type="caution">
    <text evidence="1">The sequence shown here is derived from an EMBL/GenBank/DDBJ whole genome shotgun (WGS) entry which is preliminary data.</text>
</comment>
<sequence>MAKLCVEHYIWCFLNVFNNVPNYTMLTFDIFKHNILLSCGGVVAPETNGNDNINKNGTIQLVKPAFLWLTNNTDGKKLMITTKLVGNNFYCHFENEVFFLGYP</sequence>
<organism evidence="1 2">
    <name type="scientific">Dermatophagoides pteronyssinus</name>
    <name type="common">European house dust mite</name>
    <dbReference type="NCBI Taxonomy" id="6956"/>
    <lineage>
        <taxon>Eukaryota</taxon>
        <taxon>Metazoa</taxon>
        <taxon>Ecdysozoa</taxon>
        <taxon>Arthropoda</taxon>
        <taxon>Chelicerata</taxon>
        <taxon>Arachnida</taxon>
        <taxon>Acari</taxon>
        <taxon>Acariformes</taxon>
        <taxon>Sarcoptiformes</taxon>
        <taxon>Astigmata</taxon>
        <taxon>Psoroptidia</taxon>
        <taxon>Analgoidea</taxon>
        <taxon>Pyroglyphidae</taxon>
        <taxon>Dermatophagoidinae</taxon>
        <taxon>Dermatophagoides</taxon>
    </lineage>
</organism>
<keyword evidence="2" id="KW-1185">Reference proteome</keyword>
<accession>A0ABQ8J6D7</accession>
<name>A0ABQ8J6D7_DERPT</name>